<protein>
    <recommendedName>
        <fullName evidence="3">Extracellular solute-binding protein</fullName>
    </recommendedName>
</protein>
<sequence>MQQALPPIPRNRYRLHTLTIIGGVLLVAALGALATGCDGSGSPGTAPNRPGRPHEGAQLTFNCSDPAFAAAVEPMIRSWEVRTGAAVTLTRDPMTAADATDLAVLPANRLGEWAEPGHLTPLPLKLRGLVSEMLPPYAERLAAWGDQAQAIPLTGDGVLLVYRADRFADPAVVAEFAKRGKGPLAAPATWDQYADVAAFFAARDKGPSVPPLPADPTALFDLFSRVASSFDRPALSDKDLIERVKDEELLAFHFEIRTGKPRLLAQGFADSARWLAGLAAAGAVPPGASDDPVAALAAGKAVLAIVSLDQLAKLPRENGTVPARFGIAPVPGAPRPLEPGAAPVEKRVVNYVPYFAGGRLGVVRARCPRPELAFELLTELAGPARTAELISTPGLGAGPLRPADLSPDQFPLWLGYGFDPARSQALQDALRAYLADAVKNPTLGLRGPDREALTRDAAAALRKLGAGAKPADVLAEAQTAWNALDAKAAGAPLVRWRKRAAGLN</sequence>
<evidence type="ECO:0008006" key="3">
    <source>
        <dbReference type="Google" id="ProtNLM"/>
    </source>
</evidence>
<comment type="caution">
    <text evidence="1">The sequence shown here is derived from an EMBL/GenBank/DDBJ whole genome shotgun (WGS) entry which is preliminary data.</text>
</comment>
<proteinExistence type="predicted"/>
<keyword evidence="2" id="KW-1185">Reference proteome</keyword>
<reference evidence="2" key="1">
    <citation type="journal article" date="2023" name="Mar. Drugs">
        <title>Gemmata algarum, a Novel Planctomycete Isolated from an Algal Mat, Displays Antimicrobial Activity.</title>
        <authorList>
            <person name="Kumar G."/>
            <person name="Kallscheuer N."/>
            <person name="Kashif M."/>
            <person name="Ahamad S."/>
            <person name="Jagadeeshwari U."/>
            <person name="Pannikurungottu S."/>
            <person name="Haufschild T."/>
            <person name="Kabuu M."/>
            <person name="Sasikala C."/>
            <person name="Jogler C."/>
            <person name="Ramana C."/>
        </authorList>
    </citation>
    <scope>NUCLEOTIDE SEQUENCE [LARGE SCALE GENOMIC DNA]</scope>
    <source>
        <strain evidence="2">JC673</strain>
    </source>
</reference>
<dbReference type="RefSeq" id="WP_320686263.1">
    <property type="nucleotide sequence ID" value="NZ_JAXBLV010000110.1"/>
</dbReference>
<dbReference type="Proteomes" id="UP001272242">
    <property type="component" value="Unassembled WGS sequence"/>
</dbReference>
<dbReference type="PANTHER" id="PTHR43649">
    <property type="entry name" value="ARABINOSE-BINDING PROTEIN-RELATED"/>
    <property type="match status" value="1"/>
</dbReference>
<dbReference type="PANTHER" id="PTHR43649:SF12">
    <property type="entry name" value="DIACETYLCHITOBIOSE BINDING PROTEIN DASA"/>
    <property type="match status" value="1"/>
</dbReference>
<dbReference type="SUPFAM" id="SSF53850">
    <property type="entry name" value="Periplasmic binding protein-like II"/>
    <property type="match status" value="1"/>
</dbReference>
<gene>
    <name evidence="1" type="ORF">R5W23_000508</name>
</gene>
<evidence type="ECO:0000313" key="1">
    <source>
        <dbReference type="EMBL" id="MDY3559515.1"/>
    </source>
</evidence>
<evidence type="ECO:0000313" key="2">
    <source>
        <dbReference type="Proteomes" id="UP001272242"/>
    </source>
</evidence>
<dbReference type="Gene3D" id="3.40.190.10">
    <property type="entry name" value="Periplasmic binding protein-like II"/>
    <property type="match status" value="1"/>
</dbReference>
<name>A0ABU5EYI3_9BACT</name>
<dbReference type="InterPro" id="IPR050490">
    <property type="entry name" value="Bact_solute-bd_prot1"/>
</dbReference>
<organism evidence="1 2">
    <name type="scientific">Gemmata algarum</name>
    <dbReference type="NCBI Taxonomy" id="2975278"/>
    <lineage>
        <taxon>Bacteria</taxon>
        <taxon>Pseudomonadati</taxon>
        <taxon>Planctomycetota</taxon>
        <taxon>Planctomycetia</taxon>
        <taxon>Gemmatales</taxon>
        <taxon>Gemmataceae</taxon>
        <taxon>Gemmata</taxon>
    </lineage>
</organism>
<accession>A0ABU5EYI3</accession>
<dbReference type="EMBL" id="JAXBLV010000110">
    <property type="protein sequence ID" value="MDY3559515.1"/>
    <property type="molecule type" value="Genomic_DNA"/>
</dbReference>